<dbReference type="STRING" id="1223515.B842_11435"/>
<dbReference type="SMART" id="SM00342">
    <property type="entry name" value="HTH_ARAC"/>
    <property type="match status" value="1"/>
</dbReference>
<feature type="domain" description="HTH araC/xylS-type" evidence="4">
    <location>
        <begin position="17"/>
        <end position="115"/>
    </location>
</feature>
<keyword evidence="3" id="KW-0804">Transcription</keyword>
<dbReference type="SUPFAM" id="SSF46689">
    <property type="entry name" value="Homeodomain-like"/>
    <property type="match status" value="2"/>
</dbReference>
<dbReference type="InterPro" id="IPR050204">
    <property type="entry name" value="AraC_XylS_family_regulators"/>
</dbReference>
<evidence type="ECO:0000256" key="1">
    <source>
        <dbReference type="ARBA" id="ARBA00023015"/>
    </source>
</evidence>
<protein>
    <submittedName>
        <fullName evidence="5">AraC family transcriptional regulator</fullName>
    </submittedName>
</protein>
<dbReference type="Pfam" id="PF12833">
    <property type="entry name" value="HTH_18"/>
    <property type="match status" value="1"/>
</dbReference>
<dbReference type="EMBL" id="CP005286">
    <property type="protein sequence ID" value="AJE34134.1"/>
    <property type="molecule type" value="Genomic_DNA"/>
</dbReference>
<evidence type="ECO:0000256" key="2">
    <source>
        <dbReference type="ARBA" id="ARBA00023125"/>
    </source>
</evidence>
<dbReference type="InterPro" id="IPR018062">
    <property type="entry name" value="HTH_AraC-typ_CS"/>
</dbReference>
<dbReference type="InterPro" id="IPR020449">
    <property type="entry name" value="Tscrpt_reg_AraC-type_HTH"/>
</dbReference>
<proteinExistence type="predicted"/>
<evidence type="ECO:0000313" key="5">
    <source>
        <dbReference type="EMBL" id="AJE34134.1"/>
    </source>
</evidence>
<evidence type="ECO:0000259" key="4">
    <source>
        <dbReference type="PROSITE" id="PS01124"/>
    </source>
</evidence>
<dbReference type="PANTHER" id="PTHR46796">
    <property type="entry name" value="HTH-TYPE TRANSCRIPTIONAL ACTIVATOR RHAS-RELATED"/>
    <property type="match status" value="1"/>
</dbReference>
<dbReference type="AlphaFoldDB" id="A0A0B5DEH3"/>
<sequence length="250" mass="26374">MSPSRPSPALLDPRLLRAVTDLIHSSALPTLTVTDLADHVGYSPHHFSRIFHATVGLSPGQFLAGARIDAAKRLLLGGTDAVIDIATAVGFDSPSSFTRRFRTTVGTTPGALRTLADDLAETTLTPVAVGDPRQPPVHVTLDLPAALRPAAEVAVWIGWFPRPVPFGLPGSGRMILGVSDLVLPLHPGHPWLLGLVVPRHASPEELLTPEAPVFALHPLPVTGPGALTLHFRLAATHTPPMLSALPARVP</sequence>
<gene>
    <name evidence="5" type="ORF">B842_11435</name>
</gene>
<dbReference type="PRINTS" id="PR00032">
    <property type="entry name" value="HTHARAC"/>
</dbReference>
<organism evidence="5 6">
    <name type="scientific">Corynebacterium humireducens NBRC 106098 = DSM 45392</name>
    <dbReference type="NCBI Taxonomy" id="1223515"/>
    <lineage>
        <taxon>Bacteria</taxon>
        <taxon>Bacillati</taxon>
        <taxon>Actinomycetota</taxon>
        <taxon>Actinomycetes</taxon>
        <taxon>Mycobacteriales</taxon>
        <taxon>Corynebacteriaceae</taxon>
        <taxon>Corynebacterium</taxon>
    </lineage>
</organism>
<reference evidence="5 6" key="1">
    <citation type="submission" date="2013-04" db="EMBL/GenBank/DDBJ databases">
        <title>Complete genome sequence of Corynebacterium humireducens DSM 45392(T), isolated from a wastewater-fed microbial fuel cell.</title>
        <authorList>
            <person name="Ruckert C."/>
            <person name="Albersmeier A."/>
            <person name="Kalinowski J."/>
        </authorList>
    </citation>
    <scope>NUCLEOTIDE SEQUENCE [LARGE SCALE GENOMIC DNA]</scope>
    <source>
        <strain evidence="6">MFC-5</strain>
    </source>
</reference>
<keyword evidence="2" id="KW-0238">DNA-binding</keyword>
<dbReference type="PROSITE" id="PS01124">
    <property type="entry name" value="HTH_ARAC_FAMILY_2"/>
    <property type="match status" value="1"/>
</dbReference>
<dbReference type="InterPro" id="IPR018060">
    <property type="entry name" value="HTH_AraC"/>
</dbReference>
<keyword evidence="6" id="KW-1185">Reference proteome</keyword>
<accession>A0A0B5DEH3</accession>
<dbReference type="Gene3D" id="1.10.10.60">
    <property type="entry name" value="Homeodomain-like"/>
    <property type="match status" value="2"/>
</dbReference>
<dbReference type="RefSeq" id="WP_052437918.1">
    <property type="nucleotide sequence ID" value="NZ_BCSU01000001.1"/>
</dbReference>
<evidence type="ECO:0000256" key="3">
    <source>
        <dbReference type="ARBA" id="ARBA00023163"/>
    </source>
</evidence>
<keyword evidence="1" id="KW-0805">Transcription regulation</keyword>
<dbReference type="GO" id="GO:0003700">
    <property type="term" value="F:DNA-binding transcription factor activity"/>
    <property type="evidence" value="ECO:0007669"/>
    <property type="project" value="InterPro"/>
</dbReference>
<dbReference type="PROSITE" id="PS00041">
    <property type="entry name" value="HTH_ARAC_FAMILY_1"/>
    <property type="match status" value="1"/>
</dbReference>
<dbReference type="HOGENOM" id="CLU_082704_0_0_11"/>
<evidence type="ECO:0000313" key="6">
    <source>
        <dbReference type="Proteomes" id="UP000031524"/>
    </source>
</evidence>
<dbReference type="InterPro" id="IPR009057">
    <property type="entry name" value="Homeodomain-like_sf"/>
</dbReference>
<dbReference type="KEGG" id="chm:B842_11435"/>
<dbReference type="Proteomes" id="UP000031524">
    <property type="component" value="Chromosome"/>
</dbReference>
<dbReference type="GO" id="GO:0043565">
    <property type="term" value="F:sequence-specific DNA binding"/>
    <property type="evidence" value="ECO:0007669"/>
    <property type="project" value="InterPro"/>
</dbReference>
<name>A0A0B5DEH3_9CORY</name>